<comment type="caution">
    <text evidence="11">The sequence shown here is derived from an EMBL/GenBank/DDBJ whole genome shotgun (WGS) entry which is preliminary data.</text>
</comment>
<name>A0A7J8M2Z4_9ROSI</name>
<keyword evidence="6" id="KW-0804">Transcription</keyword>
<dbReference type="GO" id="GO:0005634">
    <property type="term" value="C:nucleus"/>
    <property type="evidence" value="ECO:0007669"/>
    <property type="project" value="UniProtKB-SubCell"/>
</dbReference>
<keyword evidence="3 8" id="KW-0863">Zinc-finger</keyword>
<dbReference type="InterPro" id="IPR013087">
    <property type="entry name" value="Znf_C2H2_type"/>
</dbReference>
<evidence type="ECO:0000256" key="9">
    <source>
        <dbReference type="SAM" id="MobiDB-lite"/>
    </source>
</evidence>
<keyword evidence="2" id="KW-0479">Metal-binding</keyword>
<comment type="subcellular location">
    <subcellularLocation>
        <location evidence="1">Nucleus</location>
    </subcellularLocation>
</comment>
<evidence type="ECO:0000259" key="10">
    <source>
        <dbReference type="PROSITE" id="PS50157"/>
    </source>
</evidence>
<evidence type="ECO:0000256" key="1">
    <source>
        <dbReference type="ARBA" id="ARBA00004123"/>
    </source>
</evidence>
<evidence type="ECO:0000256" key="8">
    <source>
        <dbReference type="PROSITE-ProRule" id="PRU00042"/>
    </source>
</evidence>
<dbReference type="InterPro" id="IPR036236">
    <property type="entry name" value="Znf_C2H2_sf"/>
</dbReference>
<evidence type="ECO:0000256" key="3">
    <source>
        <dbReference type="ARBA" id="ARBA00022771"/>
    </source>
</evidence>
<dbReference type="Gene3D" id="3.30.160.60">
    <property type="entry name" value="Classic Zinc Finger"/>
    <property type="match status" value="1"/>
</dbReference>
<keyword evidence="7" id="KW-0539">Nucleus</keyword>
<protein>
    <recommendedName>
        <fullName evidence="10">C2H2-type domain-containing protein</fullName>
    </recommendedName>
</protein>
<dbReference type="Proteomes" id="UP000593572">
    <property type="component" value="Unassembled WGS sequence"/>
</dbReference>
<accession>A0A7J8M2Z4</accession>
<evidence type="ECO:0000256" key="7">
    <source>
        <dbReference type="ARBA" id="ARBA00023242"/>
    </source>
</evidence>
<proteinExistence type="predicted"/>
<dbReference type="PANTHER" id="PTHR45801">
    <property type="entry name" value="OS07G0101800 PROTEIN"/>
    <property type="match status" value="1"/>
</dbReference>
<dbReference type="PROSITE" id="PS50157">
    <property type="entry name" value="ZINC_FINGER_C2H2_2"/>
    <property type="match status" value="1"/>
</dbReference>
<evidence type="ECO:0000256" key="5">
    <source>
        <dbReference type="ARBA" id="ARBA00023015"/>
    </source>
</evidence>
<dbReference type="SMART" id="SM00355">
    <property type="entry name" value="ZnF_C2H2"/>
    <property type="match status" value="1"/>
</dbReference>
<gene>
    <name evidence="11" type="ORF">Golob_016051</name>
</gene>
<keyword evidence="4" id="KW-0862">Zinc</keyword>
<keyword evidence="12" id="KW-1185">Reference proteome</keyword>
<organism evidence="11 12">
    <name type="scientific">Gossypium lobatum</name>
    <dbReference type="NCBI Taxonomy" id="34289"/>
    <lineage>
        <taxon>Eukaryota</taxon>
        <taxon>Viridiplantae</taxon>
        <taxon>Streptophyta</taxon>
        <taxon>Embryophyta</taxon>
        <taxon>Tracheophyta</taxon>
        <taxon>Spermatophyta</taxon>
        <taxon>Magnoliopsida</taxon>
        <taxon>eudicotyledons</taxon>
        <taxon>Gunneridae</taxon>
        <taxon>Pentapetalae</taxon>
        <taxon>rosids</taxon>
        <taxon>malvids</taxon>
        <taxon>Malvales</taxon>
        <taxon>Malvaceae</taxon>
        <taxon>Malvoideae</taxon>
        <taxon>Gossypium</taxon>
    </lineage>
</organism>
<dbReference type="GO" id="GO:0008270">
    <property type="term" value="F:zinc ion binding"/>
    <property type="evidence" value="ECO:0007669"/>
    <property type="project" value="UniProtKB-KW"/>
</dbReference>
<feature type="region of interest" description="Disordered" evidence="9">
    <location>
        <begin position="75"/>
        <end position="96"/>
    </location>
</feature>
<dbReference type="PANTHER" id="PTHR45801:SF110">
    <property type="entry name" value="TRANSCRIPTIONAL REGULATOR SUPERMAN"/>
    <property type="match status" value="1"/>
</dbReference>
<dbReference type="AlphaFoldDB" id="A0A7J8M2Z4"/>
<dbReference type="SUPFAM" id="SSF57667">
    <property type="entry name" value="beta-beta-alpha zinc fingers"/>
    <property type="match status" value="1"/>
</dbReference>
<evidence type="ECO:0000256" key="2">
    <source>
        <dbReference type="ARBA" id="ARBA00022723"/>
    </source>
</evidence>
<dbReference type="EMBL" id="JABEZX010000006">
    <property type="protein sequence ID" value="MBA0559071.1"/>
    <property type="molecule type" value="Genomic_DNA"/>
</dbReference>
<evidence type="ECO:0000313" key="11">
    <source>
        <dbReference type="EMBL" id="MBA0559071.1"/>
    </source>
</evidence>
<sequence length="194" mass="22119">MEKKSLRVDHSIIIGNNKLKGSSWREFGEEDYVCGGIPWPPRSYTCSFCKREFRSAQALGGHMNVHRRERARLLRQSSTPPGDYNGQPSFLKLNPNPNPNFRSSSSLIAPSFCSTLPHHLSSSSSGFSNEMKKWRRKGAKSVFQVKEFKDYECNNNNLLKKKKKKKINESVRLELEVGVVSDSKEDLDLELRLG</sequence>
<dbReference type="InterPro" id="IPR052426">
    <property type="entry name" value="Plant_dev_regulator"/>
</dbReference>
<dbReference type="Pfam" id="PF13912">
    <property type="entry name" value="zf-C2H2_6"/>
    <property type="match status" value="1"/>
</dbReference>
<evidence type="ECO:0000256" key="6">
    <source>
        <dbReference type="ARBA" id="ARBA00023163"/>
    </source>
</evidence>
<feature type="domain" description="C2H2-type" evidence="10">
    <location>
        <begin position="44"/>
        <end position="71"/>
    </location>
</feature>
<keyword evidence="5" id="KW-0805">Transcription regulation</keyword>
<reference evidence="11 12" key="1">
    <citation type="journal article" date="2019" name="Genome Biol. Evol.">
        <title>Insights into the evolution of the New World diploid cottons (Gossypium, subgenus Houzingenia) based on genome sequencing.</title>
        <authorList>
            <person name="Grover C.E."/>
            <person name="Arick M.A. 2nd"/>
            <person name="Thrash A."/>
            <person name="Conover J.L."/>
            <person name="Sanders W.S."/>
            <person name="Peterson D.G."/>
            <person name="Frelichowski J.E."/>
            <person name="Scheffler J.A."/>
            <person name="Scheffler B.E."/>
            <person name="Wendel J.F."/>
        </authorList>
    </citation>
    <scope>NUCLEOTIDE SEQUENCE [LARGE SCALE GENOMIC DNA]</scope>
    <source>
        <strain evidence="11">157</strain>
        <tissue evidence="11">Leaf</tissue>
    </source>
</reference>
<evidence type="ECO:0000313" key="12">
    <source>
        <dbReference type="Proteomes" id="UP000593572"/>
    </source>
</evidence>
<evidence type="ECO:0000256" key="4">
    <source>
        <dbReference type="ARBA" id="ARBA00022833"/>
    </source>
</evidence>
<dbReference type="PROSITE" id="PS00028">
    <property type="entry name" value="ZINC_FINGER_C2H2_1"/>
    <property type="match status" value="1"/>
</dbReference>